<evidence type="ECO:0000313" key="3">
    <source>
        <dbReference type="Proteomes" id="UP000285146"/>
    </source>
</evidence>
<dbReference type="Proteomes" id="UP000285146">
    <property type="component" value="Unassembled WGS sequence"/>
</dbReference>
<dbReference type="InParanoid" id="A0A423WNI7"/>
<dbReference type="AlphaFoldDB" id="A0A423WNI7"/>
<evidence type="ECO:0000256" key="1">
    <source>
        <dbReference type="SAM" id="MobiDB-lite"/>
    </source>
</evidence>
<name>A0A423WNI7_9PEZI</name>
<gene>
    <name evidence="2" type="ORF">VPNG_07048</name>
</gene>
<accession>A0A423WNI7</accession>
<keyword evidence="3" id="KW-1185">Reference proteome</keyword>
<sequence length="292" mass="31690">MSGQGRSEAGDAQEEERRPLPENVNRILRNLRDAYRRCSAAFPEDKQHPPHDDNKLYSAGFVKMLEESFPASTDEVTGRAMTSPAPENRVTPLPGMSKGPYYDEVSSCADNTDRPVSGHLQSPTDAQVPLDAQAPQSSKAVGKRPQSQEGDGSASSHTNDATQEDTATAKHDDASEGIRVQESDDSYLDVSTADMKDLIAKAQSIVQAASRSSSQHMHQQDQGGHEQSLEAGGHDTNVRVGGDMSPEGGQAATSKTDTSDAEREELYRPKKKVLFLHDDSHGSAFYSFRDTE</sequence>
<dbReference type="EMBL" id="LKEB01000046">
    <property type="protein sequence ID" value="ROW04914.1"/>
    <property type="molecule type" value="Genomic_DNA"/>
</dbReference>
<feature type="compositionally biased region" description="Polar residues" evidence="1">
    <location>
        <begin position="205"/>
        <end position="222"/>
    </location>
</feature>
<protein>
    <submittedName>
        <fullName evidence="2">Uncharacterized protein</fullName>
    </submittedName>
</protein>
<comment type="caution">
    <text evidence="2">The sequence shown here is derived from an EMBL/GenBank/DDBJ whole genome shotgun (WGS) entry which is preliminary data.</text>
</comment>
<proteinExistence type="predicted"/>
<feature type="compositionally biased region" description="Basic and acidic residues" evidence="1">
    <location>
        <begin position="167"/>
        <end position="182"/>
    </location>
</feature>
<feature type="region of interest" description="Disordered" evidence="1">
    <location>
        <begin position="71"/>
        <end position="187"/>
    </location>
</feature>
<reference evidence="2 3" key="1">
    <citation type="submission" date="2015-09" db="EMBL/GenBank/DDBJ databases">
        <title>Host preference determinants of Valsa canker pathogens revealed by comparative genomics.</title>
        <authorList>
            <person name="Yin Z."/>
            <person name="Huang L."/>
        </authorList>
    </citation>
    <scope>NUCLEOTIDE SEQUENCE [LARGE SCALE GENOMIC DNA]</scope>
    <source>
        <strain evidence="2 3">SXYLt</strain>
    </source>
</reference>
<feature type="region of interest" description="Disordered" evidence="1">
    <location>
        <begin position="1"/>
        <end position="24"/>
    </location>
</feature>
<feature type="compositionally biased region" description="Basic and acidic residues" evidence="1">
    <location>
        <begin position="223"/>
        <end position="237"/>
    </location>
</feature>
<evidence type="ECO:0000313" key="2">
    <source>
        <dbReference type="EMBL" id="ROW04914.1"/>
    </source>
</evidence>
<feature type="compositionally biased region" description="Polar residues" evidence="1">
    <location>
        <begin position="134"/>
        <end position="166"/>
    </location>
</feature>
<organism evidence="2 3">
    <name type="scientific">Cytospora leucostoma</name>
    <dbReference type="NCBI Taxonomy" id="1230097"/>
    <lineage>
        <taxon>Eukaryota</taxon>
        <taxon>Fungi</taxon>
        <taxon>Dikarya</taxon>
        <taxon>Ascomycota</taxon>
        <taxon>Pezizomycotina</taxon>
        <taxon>Sordariomycetes</taxon>
        <taxon>Sordariomycetidae</taxon>
        <taxon>Diaporthales</taxon>
        <taxon>Cytosporaceae</taxon>
        <taxon>Cytospora</taxon>
    </lineage>
</organism>
<feature type="region of interest" description="Disordered" evidence="1">
    <location>
        <begin position="205"/>
        <end position="265"/>
    </location>
</feature>